<protein>
    <submittedName>
        <fullName evidence="2">Pyridoxal phosphate-dependent transferase</fullName>
    </submittedName>
</protein>
<name>A0A5N6TJA4_ASPAV</name>
<dbReference type="GO" id="GO:0030170">
    <property type="term" value="F:pyridoxal phosphate binding"/>
    <property type="evidence" value="ECO:0007669"/>
    <property type="project" value="InterPro"/>
</dbReference>
<gene>
    <name evidence="2" type="ORF">BDV25DRAFT_52428</name>
</gene>
<evidence type="ECO:0000313" key="3">
    <source>
        <dbReference type="Proteomes" id="UP000325780"/>
    </source>
</evidence>
<reference evidence="2 3" key="1">
    <citation type="submission" date="2019-04" db="EMBL/GenBank/DDBJ databases">
        <title>Friends and foes A comparative genomics study of 23 Aspergillus species from section Flavi.</title>
        <authorList>
            <consortium name="DOE Joint Genome Institute"/>
            <person name="Kjaerbolling I."/>
            <person name="Vesth T."/>
            <person name="Frisvad J.C."/>
            <person name="Nybo J.L."/>
            <person name="Theobald S."/>
            <person name="Kildgaard S."/>
            <person name="Isbrandt T."/>
            <person name="Kuo A."/>
            <person name="Sato A."/>
            <person name="Lyhne E.K."/>
            <person name="Kogle M.E."/>
            <person name="Wiebenga A."/>
            <person name="Kun R.S."/>
            <person name="Lubbers R.J."/>
            <person name="Makela M.R."/>
            <person name="Barry K."/>
            <person name="Chovatia M."/>
            <person name="Clum A."/>
            <person name="Daum C."/>
            <person name="Haridas S."/>
            <person name="He G."/>
            <person name="LaButti K."/>
            <person name="Lipzen A."/>
            <person name="Mondo S."/>
            <person name="Riley R."/>
            <person name="Salamov A."/>
            <person name="Simmons B.A."/>
            <person name="Magnuson J.K."/>
            <person name="Henrissat B."/>
            <person name="Mortensen U.H."/>
            <person name="Larsen T.O."/>
            <person name="Devries R.P."/>
            <person name="Grigoriev I.V."/>
            <person name="Machida M."/>
            <person name="Baker S.E."/>
            <person name="Andersen M.R."/>
        </authorList>
    </citation>
    <scope>NUCLEOTIDE SEQUENCE [LARGE SCALE GENOMIC DNA]</scope>
    <source>
        <strain evidence="2 3">IBT 18842</strain>
    </source>
</reference>
<dbReference type="SUPFAM" id="SSF53383">
    <property type="entry name" value="PLP-dependent transferases"/>
    <property type="match status" value="1"/>
</dbReference>
<dbReference type="InterPro" id="IPR015422">
    <property type="entry name" value="PyrdxlP-dep_Trfase_small"/>
</dbReference>
<organism evidence="2 3">
    <name type="scientific">Aspergillus avenaceus</name>
    <dbReference type="NCBI Taxonomy" id="36643"/>
    <lineage>
        <taxon>Eukaryota</taxon>
        <taxon>Fungi</taxon>
        <taxon>Dikarya</taxon>
        <taxon>Ascomycota</taxon>
        <taxon>Pezizomycotina</taxon>
        <taxon>Eurotiomycetes</taxon>
        <taxon>Eurotiomycetidae</taxon>
        <taxon>Eurotiales</taxon>
        <taxon>Aspergillaceae</taxon>
        <taxon>Aspergillus</taxon>
        <taxon>Aspergillus subgen. Circumdati</taxon>
    </lineage>
</organism>
<keyword evidence="2" id="KW-0808">Transferase</keyword>
<evidence type="ECO:0000313" key="2">
    <source>
        <dbReference type="EMBL" id="KAE8146330.1"/>
    </source>
</evidence>
<dbReference type="PANTHER" id="PTHR42858:SF1">
    <property type="entry name" value="LD15494P"/>
    <property type="match status" value="1"/>
</dbReference>
<dbReference type="EMBL" id="ML742270">
    <property type="protein sequence ID" value="KAE8146330.1"/>
    <property type="molecule type" value="Genomic_DNA"/>
</dbReference>
<dbReference type="GO" id="GO:0047536">
    <property type="term" value="F:2-aminoadipate transaminase activity"/>
    <property type="evidence" value="ECO:0007669"/>
    <property type="project" value="TreeGrafter"/>
</dbReference>
<dbReference type="PANTHER" id="PTHR42858">
    <property type="entry name" value="AMINOTRANSFERASE"/>
    <property type="match status" value="1"/>
</dbReference>
<dbReference type="Gene3D" id="3.90.1150.10">
    <property type="entry name" value="Aspartate Aminotransferase, domain 1"/>
    <property type="match status" value="1"/>
</dbReference>
<sequence length="435" mass="47635">MSDTLPQPPLNLARGWPANNLFPRQNLQDSAVAVISNPIVSAQGLGYGPDEGHFELRKNIGTWLSRNYGLSKSIEAERICISGGASQNLACVLQVFTDHIHTRYVWLVEPIYHLAFRIFEDAGFYGRLRAVPEDENGINIDFLERAIQSLTPDSVSSTSERPYGKTYSHVIYCVPTFSNPSGTTMPVSRREALVRLARKHDALIIADDVYDFLDWTPSAAPGSTRHPLPRIVDIDRTLDGGPATPFGNSTSNGSFSKIVAPGCRVGWAEGTPEFAYALSQAGSTRSGGAASQLMSTFINDMLENGSLDKHIRDALLPTYSRRALTLEKAIKEHLLPLGVTCGLGPEPRSIQGGFFTWIKLPHSLDARDIADRAAQEQNLSVAHGNIFSVPRGSHPGNDLRCRIRLCFAWESEELISEGVERLALVLRDALAGLCL</sequence>
<accession>A0A5N6TJA4</accession>
<feature type="domain" description="Aminotransferase class I/classII large" evidence="1">
    <location>
        <begin position="45"/>
        <end position="422"/>
    </location>
</feature>
<dbReference type="AlphaFoldDB" id="A0A5N6TJA4"/>
<dbReference type="OrthoDB" id="7042322at2759"/>
<evidence type="ECO:0000259" key="1">
    <source>
        <dbReference type="Pfam" id="PF00155"/>
    </source>
</evidence>
<proteinExistence type="predicted"/>
<dbReference type="Pfam" id="PF00155">
    <property type="entry name" value="Aminotran_1_2"/>
    <property type="match status" value="1"/>
</dbReference>
<keyword evidence="3" id="KW-1185">Reference proteome</keyword>
<dbReference type="Proteomes" id="UP000325780">
    <property type="component" value="Unassembled WGS sequence"/>
</dbReference>
<dbReference type="Gene3D" id="3.40.640.10">
    <property type="entry name" value="Type I PLP-dependent aspartate aminotransferase-like (Major domain)"/>
    <property type="match status" value="1"/>
</dbReference>
<dbReference type="InterPro" id="IPR015424">
    <property type="entry name" value="PyrdxlP-dep_Trfase"/>
</dbReference>
<dbReference type="InterPro" id="IPR015421">
    <property type="entry name" value="PyrdxlP-dep_Trfase_major"/>
</dbReference>
<dbReference type="CDD" id="cd00609">
    <property type="entry name" value="AAT_like"/>
    <property type="match status" value="1"/>
</dbReference>
<dbReference type="FunFam" id="3.40.640.10:FF:000080">
    <property type="entry name" value="Aminotransferase, putative"/>
    <property type="match status" value="1"/>
</dbReference>
<dbReference type="InterPro" id="IPR004839">
    <property type="entry name" value="Aminotransferase_I/II_large"/>
</dbReference>